<dbReference type="InterPro" id="IPR013321">
    <property type="entry name" value="Arc_rbn_hlx_hlx"/>
</dbReference>
<dbReference type="OrthoDB" id="5445431at2"/>
<dbReference type="InterPro" id="IPR004322">
    <property type="entry name" value="Plasmid_replicase_bac"/>
</dbReference>
<accession>A0A2N7KE18</accession>
<sequence length="303" mass="34884">MKTKQSNAIQLDLIETLPHKPYCTDELGVTYIRPKTTAIKKKYLQVNQPHMVKYLIFDIDHQGAVLSWYDNGLAPPNWSSKTRENAHAHIAYRLKVPFCTSDIAHSEPIRYAAAIESAMIERLKADRGFAGLLTKNPLHPHWQNEFWTEHEYTLDELADYLDLKGHPLRGVEISGLGRNCELFDTVRQWGYKAIREFWAPNYKRQWDSAVYNQVEAINAQFKVPLPVSEVKAIAKSIANWTYREFTPEKFRLSQAKKGAKGGKIGGKISKRKPVESSERTLKPWEDLGISRPTYYRRKAKGLL</sequence>
<comment type="caution">
    <text evidence="2">The sequence shown here is derived from an EMBL/GenBank/DDBJ whole genome shotgun (WGS) entry which is preliminary data.</text>
</comment>
<proteinExistence type="predicted"/>
<evidence type="ECO:0000313" key="2">
    <source>
        <dbReference type="EMBL" id="PMM73922.1"/>
    </source>
</evidence>
<dbReference type="RefSeq" id="WP_102434435.1">
    <property type="nucleotide sequence ID" value="NZ_CAWNVI010000068.1"/>
</dbReference>
<organism evidence="2 3">
    <name type="scientific">Vibrio lentus</name>
    <dbReference type="NCBI Taxonomy" id="136468"/>
    <lineage>
        <taxon>Bacteria</taxon>
        <taxon>Pseudomonadati</taxon>
        <taxon>Pseudomonadota</taxon>
        <taxon>Gammaproteobacteria</taxon>
        <taxon>Vibrionales</taxon>
        <taxon>Vibrionaceae</taxon>
        <taxon>Vibrio</taxon>
    </lineage>
</organism>
<dbReference type="AlphaFoldDB" id="A0A2N7KE18"/>
<gene>
    <name evidence="2" type="ORF">BCT49_01070</name>
</gene>
<feature type="domain" description="Primase C-terminal 1" evidence="1">
    <location>
        <begin position="176"/>
        <end position="243"/>
    </location>
</feature>
<dbReference type="Proteomes" id="UP000235406">
    <property type="component" value="Unassembled WGS sequence"/>
</dbReference>
<protein>
    <submittedName>
        <fullName evidence="2">RepA protein</fullName>
    </submittedName>
</protein>
<dbReference type="InterPro" id="IPR014820">
    <property type="entry name" value="PriCT_1"/>
</dbReference>
<dbReference type="Pfam" id="PF03090">
    <property type="entry name" value="Replicase"/>
    <property type="match status" value="1"/>
</dbReference>
<dbReference type="Gene3D" id="1.10.340.50">
    <property type="match status" value="1"/>
</dbReference>
<evidence type="ECO:0000313" key="3">
    <source>
        <dbReference type="Proteomes" id="UP000235406"/>
    </source>
</evidence>
<dbReference type="EMBL" id="MCZK01000068">
    <property type="protein sequence ID" value="PMM73922.1"/>
    <property type="molecule type" value="Genomic_DNA"/>
</dbReference>
<dbReference type="GO" id="GO:0006355">
    <property type="term" value="P:regulation of DNA-templated transcription"/>
    <property type="evidence" value="ECO:0007669"/>
    <property type="project" value="InterPro"/>
</dbReference>
<name>A0A2N7KE18_9VIBR</name>
<dbReference type="Pfam" id="PF08708">
    <property type="entry name" value="PriCT_1"/>
    <property type="match status" value="1"/>
</dbReference>
<reference evidence="3" key="1">
    <citation type="submission" date="2016-07" db="EMBL/GenBank/DDBJ databases">
        <title>Nontailed viruses are major unrecognized killers of bacteria in the ocean.</title>
        <authorList>
            <person name="Kauffman K."/>
            <person name="Hussain F."/>
            <person name="Yang J."/>
            <person name="Arevalo P."/>
            <person name="Brown J."/>
            <person name="Cutler M."/>
            <person name="Kelly L."/>
            <person name="Polz M.F."/>
        </authorList>
    </citation>
    <scope>NUCLEOTIDE SEQUENCE [LARGE SCALE GENOMIC DNA]</scope>
    <source>
        <strain evidence="3">10N.261.46.F8</strain>
    </source>
</reference>
<dbReference type="Gene3D" id="1.10.1220.10">
    <property type="entry name" value="Met repressor-like"/>
    <property type="match status" value="1"/>
</dbReference>
<evidence type="ECO:0000259" key="1">
    <source>
        <dbReference type="Pfam" id="PF08708"/>
    </source>
</evidence>